<dbReference type="InterPro" id="IPR029018">
    <property type="entry name" value="Hex-like_dom2"/>
</dbReference>
<dbReference type="EC" id="3.2.1.52" evidence="3"/>
<sequence>MPNWYVWAEGLTSRDIESTQGDTLTFVGPFERPEQYQRYADDGWSPFTPESRFKKNDELAVSNVSEKLVIPTPVEMNMKSGSVKVDSSWTVVNSTKYYQVAKLIAEHFGLTIRSTKPQEKFIDITEQHDLNPLNVSTTVNEAYLIQISSQYITVSARAKAGMFYAYQTLKSIHQDGKSLPLCVIKDQPRFAYRGMHLDVGRNFFSKEEILKILETMAMYKLNQFHFHLTEDEGWRLEIPGIPELTEIGSRRCHDLNEDTCILPQLGSGSSKNGLGSGFYTTEDYMEILRYANDRNIQVIPEIDMPGHCRAGDEVAGAWKESPECKKFLSKKGINDTATLKRYFAHFMSNLTNDEGLHMAVWADALKEGNALYNISAFPTNQNIIAYNWDNLWERGHGDKAYKLANAGYKVCVS</sequence>
<evidence type="ECO:0000256" key="4">
    <source>
        <dbReference type="ARBA" id="ARBA00022801"/>
    </source>
</evidence>
<dbReference type="HOGENOM" id="CLU_666069_0_0_1"/>
<comment type="catalytic activity">
    <reaction evidence="1">
        <text>Hydrolysis of terminal non-reducing N-acetyl-D-hexosamine residues in N-acetyl-beta-D-hexosaminides.</text>
        <dbReference type="EC" id="3.2.1.52"/>
    </reaction>
</comment>
<proteinExistence type="inferred from homology"/>
<dbReference type="InterPro" id="IPR008965">
    <property type="entry name" value="CBM2/CBM3_carb-bd_dom_sf"/>
</dbReference>
<dbReference type="InParanoid" id="K1QTR5"/>
<dbReference type="PRINTS" id="PR00738">
    <property type="entry name" value="GLHYDRLASE20"/>
</dbReference>
<dbReference type="Pfam" id="PF02838">
    <property type="entry name" value="Glyco_hydro_20b"/>
    <property type="match status" value="1"/>
</dbReference>
<dbReference type="PANTHER" id="PTHR22600">
    <property type="entry name" value="BETA-HEXOSAMINIDASE"/>
    <property type="match status" value="1"/>
</dbReference>
<organism evidence="10">
    <name type="scientific">Magallana gigas</name>
    <name type="common">Pacific oyster</name>
    <name type="synonym">Crassostrea gigas</name>
    <dbReference type="NCBI Taxonomy" id="29159"/>
    <lineage>
        <taxon>Eukaryota</taxon>
        <taxon>Metazoa</taxon>
        <taxon>Spiralia</taxon>
        <taxon>Lophotrochozoa</taxon>
        <taxon>Mollusca</taxon>
        <taxon>Bivalvia</taxon>
        <taxon>Autobranchia</taxon>
        <taxon>Pteriomorphia</taxon>
        <taxon>Ostreida</taxon>
        <taxon>Ostreoidea</taxon>
        <taxon>Ostreidae</taxon>
        <taxon>Magallana</taxon>
    </lineage>
</organism>
<evidence type="ECO:0000256" key="5">
    <source>
        <dbReference type="ARBA" id="ARBA00023295"/>
    </source>
</evidence>
<evidence type="ECO:0000256" key="1">
    <source>
        <dbReference type="ARBA" id="ARBA00001231"/>
    </source>
</evidence>
<dbReference type="Pfam" id="PF00728">
    <property type="entry name" value="Glyco_hydro_20"/>
    <property type="match status" value="2"/>
</dbReference>
<dbReference type="InterPro" id="IPR015883">
    <property type="entry name" value="Glyco_hydro_20_cat"/>
</dbReference>
<evidence type="ECO:0000259" key="9">
    <source>
        <dbReference type="Pfam" id="PF03173"/>
    </source>
</evidence>
<feature type="domain" description="Glycoside hydrolase family 20 catalytic" evidence="7">
    <location>
        <begin position="311"/>
        <end position="413"/>
    </location>
</feature>
<dbReference type="InterPro" id="IPR025705">
    <property type="entry name" value="Beta_hexosaminidase_sua/sub"/>
</dbReference>
<keyword evidence="5" id="KW-0326">Glycosidase</keyword>
<dbReference type="GO" id="GO:0004563">
    <property type="term" value="F:beta-N-acetylhexosaminidase activity"/>
    <property type="evidence" value="ECO:0007669"/>
    <property type="project" value="UniProtKB-EC"/>
</dbReference>
<gene>
    <name evidence="10" type="ORF">CGI_10027871</name>
</gene>
<dbReference type="GO" id="GO:0030203">
    <property type="term" value="P:glycosaminoglycan metabolic process"/>
    <property type="evidence" value="ECO:0007669"/>
    <property type="project" value="TreeGrafter"/>
</dbReference>
<dbReference type="InterPro" id="IPR004866">
    <property type="entry name" value="CHB/HEX_N_dom"/>
</dbReference>
<feature type="domain" description="Chitobiase/beta-hexosaminidases N-terminal" evidence="9">
    <location>
        <begin position="1"/>
        <end position="48"/>
    </location>
</feature>
<protein>
    <recommendedName>
        <fullName evidence="3">beta-N-acetylhexosaminidase</fullName>
        <ecNumber evidence="3">3.2.1.52</ecNumber>
    </recommendedName>
    <alternativeName>
        <fullName evidence="6">Beta-N-acetylhexosaminidase</fullName>
    </alternativeName>
</protein>
<evidence type="ECO:0000313" key="10">
    <source>
        <dbReference type="EMBL" id="EKC40222.1"/>
    </source>
</evidence>
<keyword evidence="4" id="KW-0378">Hydrolase</keyword>
<dbReference type="AlphaFoldDB" id="K1QTR5"/>
<dbReference type="SUPFAM" id="SSF51445">
    <property type="entry name" value="(Trans)glycosidases"/>
    <property type="match status" value="1"/>
</dbReference>
<evidence type="ECO:0000259" key="7">
    <source>
        <dbReference type="Pfam" id="PF00728"/>
    </source>
</evidence>
<name>K1QTR5_MAGGI</name>
<dbReference type="Gene3D" id="3.20.20.80">
    <property type="entry name" value="Glycosidases"/>
    <property type="match status" value="2"/>
</dbReference>
<evidence type="ECO:0000256" key="6">
    <source>
        <dbReference type="ARBA" id="ARBA00030512"/>
    </source>
</evidence>
<dbReference type="GO" id="GO:0030246">
    <property type="term" value="F:carbohydrate binding"/>
    <property type="evidence" value="ECO:0007669"/>
    <property type="project" value="InterPro"/>
</dbReference>
<feature type="domain" description="Glycoside hydrolase family 20 catalytic" evidence="7">
    <location>
        <begin position="190"/>
        <end position="310"/>
    </location>
</feature>
<dbReference type="SUPFAM" id="SSF49384">
    <property type="entry name" value="Carbohydrate-binding domain"/>
    <property type="match status" value="1"/>
</dbReference>
<evidence type="ECO:0000256" key="3">
    <source>
        <dbReference type="ARBA" id="ARBA00012663"/>
    </source>
</evidence>
<dbReference type="GO" id="GO:0005975">
    <property type="term" value="P:carbohydrate metabolic process"/>
    <property type="evidence" value="ECO:0007669"/>
    <property type="project" value="InterPro"/>
</dbReference>
<dbReference type="GO" id="GO:0016020">
    <property type="term" value="C:membrane"/>
    <property type="evidence" value="ECO:0007669"/>
    <property type="project" value="TreeGrafter"/>
</dbReference>
<evidence type="ECO:0000259" key="8">
    <source>
        <dbReference type="Pfam" id="PF02838"/>
    </source>
</evidence>
<accession>K1QTR5</accession>
<feature type="domain" description="Beta-hexosaminidase bacterial type N-terminal" evidence="8">
    <location>
        <begin position="69"/>
        <end position="187"/>
    </location>
</feature>
<dbReference type="PANTHER" id="PTHR22600:SF57">
    <property type="entry name" value="BETA-N-ACETYLHEXOSAMINIDASE"/>
    <property type="match status" value="1"/>
</dbReference>
<reference evidence="10" key="1">
    <citation type="journal article" date="2012" name="Nature">
        <title>The oyster genome reveals stress adaptation and complexity of shell formation.</title>
        <authorList>
            <person name="Zhang G."/>
            <person name="Fang X."/>
            <person name="Guo X."/>
            <person name="Li L."/>
            <person name="Luo R."/>
            <person name="Xu F."/>
            <person name="Yang P."/>
            <person name="Zhang L."/>
            <person name="Wang X."/>
            <person name="Qi H."/>
            <person name="Xiong Z."/>
            <person name="Que H."/>
            <person name="Xie Y."/>
            <person name="Holland P.W."/>
            <person name="Paps J."/>
            <person name="Zhu Y."/>
            <person name="Wu F."/>
            <person name="Chen Y."/>
            <person name="Wang J."/>
            <person name="Peng C."/>
            <person name="Meng J."/>
            <person name="Yang L."/>
            <person name="Liu J."/>
            <person name="Wen B."/>
            <person name="Zhang N."/>
            <person name="Huang Z."/>
            <person name="Zhu Q."/>
            <person name="Feng Y."/>
            <person name="Mount A."/>
            <person name="Hedgecock D."/>
            <person name="Xu Z."/>
            <person name="Liu Y."/>
            <person name="Domazet-Loso T."/>
            <person name="Du Y."/>
            <person name="Sun X."/>
            <person name="Zhang S."/>
            <person name="Liu B."/>
            <person name="Cheng P."/>
            <person name="Jiang X."/>
            <person name="Li J."/>
            <person name="Fan D."/>
            <person name="Wang W."/>
            <person name="Fu W."/>
            <person name="Wang T."/>
            <person name="Wang B."/>
            <person name="Zhang J."/>
            <person name="Peng Z."/>
            <person name="Li Y."/>
            <person name="Li N."/>
            <person name="Wang J."/>
            <person name="Chen M."/>
            <person name="He Y."/>
            <person name="Tan F."/>
            <person name="Song X."/>
            <person name="Zheng Q."/>
            <person name="Huang R."/>
            <person name="Yang H."/>
            <person name="Du X."/>
            <person name="Chen L."/>
            <person name="Yang M."/>
            <person name="Gaffney P.M."/>
            <person name="Wang S."/>
            <person name="Luo L."/>
            <person name="She Z."/>
            <person name="Ming Y."/>
            <person name="Huang W."/>
            <person name="Zhang S."/>
            <person name="Huang B."/>
            <person name="Zhang Y."/>
            <person name="Qu T."/>
            <person name="Ni P."/>
            <person name="Miao G."/>
            <person name="Wang J."/>
            <person name="Wang Q."/>
            <person name="Steinberg C.E."/>
            <person name="Wang H."/>
            <person name="Li N."/>
            <person name="Qian L."/>
            <person name="Zhang G."/>
            <person name="Li Y."/>
            <person name="Yang H."/>
            <person name="Liu X."/>
            <person name="Wang J."/>
            <person name="Yin Y."/>
            <person name="Wang J."/>
        </authorList>
    </citation>
    <scope>NUCLEOTIDE SEQUENCE [LARGE SCALE GENOMIC DNA]</scope>
    <source>
        <strain evidence="10">05x7-T-G4-1.051#20</strain>
    </source>
</reference>
<dbReference type="InterPro" id="IPR015882">
    <property type="entry name" value="HEX_bac_N"/>
</dbReference>
<comment type="similarity">
    <text evidence="2">Belongs to the glycosyl hydrolase 20 family.</text>
</comment>
<dbReference type="EMBL" id="JH818873">
    <property type="protein sequence ID" value="EKC40222.1"/>
    <property type="molecule type" value="Genomic_DNA"/>
</dbReference>
<dbReference type="Gene3D" id="3.30.379.10">
    <property type="entry name" value="Chitobiase/beta-hexosaminidase domain 2-like"/>
    <property type="match status" value="1"/>
</dbReference>
<dbReference type="SUPFAM" id="SSF55545">
    <property type="entry name" value="beta-N-acetylhexosaminidase-like domain"/>
    <property type="match status" value="1"/>
</dbReference>
<evidence type="ECO:0000256" key="2">
    <source>
        <dbReference type="ARBA" id="ARBA00006285"/>
    </source>
</evidence>
<dbReference type="InterPro" id="IPR017853">
    <property type="entry name" value="GH"/>
</dbReference>
<dbReference type="Pfam" id="PF03173">
    <property type="entry name" value="CHB_HEX"/>
    <property type="match status" value="1"/>
</dbReference>